<reference evidence="1" key="3">
    <citation type="submission" date="2025-09" db="UniProtKB">
        <authorList>
            <consortium name="Ensembl"/>
        </authorList>
    </citation>
    <scope>IDENTIFICATION</scope>
</reference>
<keyword evidence="2" id="KW-1185">Reference proteome</keyword>
<name>A0A8C9UZP6_SCLFO</name>
<organism evidence="1 2">
    <name type="scientific">Scleropages formosus</name>
    <name type="common">Asian bonytongue</name>
    <name type="synonym">Osteoglossum formosum</name>
    <dbReference type="NCBI Taxonomy" id="113540"/>
    <lineage>
        <taxon>Eukaryota</taxon>
        <taxon>Metazoa</taxon>
        <taxon>Chordata</taxon>
        <taxon>Craniata</taxon>
        <taxon>Vertebrata</taxon>
        <taxon>Euteleostomi</taxon>
        <taxon>Actinopterygii</taxon>
        <taxon>Neopterygii</taxon>
        <taxon>Teleostei</taxon>
        <taxon>Osteoglossocephala</taxon>
        <taxon>Osteoglossomorpha</taxon>
        <taxon>Osteoglossiformes</taxon>
        <taxon>Osteoglossidae</taxon>
        <taxon>Scleropages</taxon>
    </lineage>
</organism>
<proteinExistence type="predicted"/>
<reference evidence="1" key="2">
    <citation type="submission" date="2025-08" db="UniProtKB">
        <authorList>
            <consortium name="Ensembl"/>
        </authorList>
    </citation>
    <scope>IDENTIFICATION</scope>
</reference>
<dbReference type="GeneTree" id="ENSGT00990000206006"/>
<evidence type="ECO:0000313" key="2">
    <source>
        <dbReference type="Proteomes" id="UP000694397"/>
    </source>
</evidence>
<evidence type="ECO:0000313" key="1">
    <source>
        <dbReference type="Ensembl" id="ENSSFOP00015009454.2"/>
    </source>
</evidence>
<accession>A0A8C9UZP6</accession>
<dbReference type="Proteomes" id="UP000694397">
    <property type="component" value="Chromosome 3"/>
</dbReference>
<dbReference type="AlphaFoldDB" id="A0A8C9UZP6"/>
<reference evidence="1 2" key="1">
    <citation type="submission" date="2019-04" db="EMBL/GenBank/DDBJ databases">
        <authorList>
            <consortium name="Wellcome Sanger Institute Data Sharing"/>
        </authorList>
    </citation>
    <scope>NUCLEOTIDE SEQUENCE [LARGE SCALE GENOMIC DNA]</scope>
</reference>
<sequence length="71" mass="7674">MKLKAITNMIPSTQCLLATVKHVGGCIMAWVAISWKSLSPVIALLACITAKEYAEILGVQVHPMVQIHSSK</sequence>
<dbReference type="Ensembl" id="ENSSFOT00015009583.2">
    <property type="protein sequence ID" value="ENSSFOP00015009454.2"/>
    <property type="gene ID" value="ENSSFOG00015006161.2"/>
</dbReference>
<protein>
    <submittedName>
        <fullName evidence="1">Uncharacterized protein</fullName>
    </submittedName>
</protein>